<dbReference type="EMBL" id="JABELV010000001">
    <property type="protein sequence ID" value="KAG7580096.1"/>
    <property type="molecule type" value="Genomic_DNA"/>
</dbReference>
<comment type="caution">
    <text evidence="1">The sequence shown here is derived from an EMBL/GenBank/DDBJ whole genome shotgun (WGS) entry which is preliminary data.</text>
</comment>
<accession>A0A8K0JS71</accession>
<evidence type="ECO:0000313" key="1">
    <source>
        <dbReference type="EMBL" id="KAG7580096.1"/>
    </source>
</evidence>
<name>A0A8K0JS71_9TREE</name>
<organism evidence="1 2">
    <name type="scientific">Filobasidium floriforme</name>
    <dbReference type="NCBI Taxonomy" id="5210"/>
    <lineage>
        <taxon>Eukaryota</taxon>
        <taxon>Fungi</taxon>
        <taxon>Dikarya</taxon>
        <taxon>Basidiomycota</taxon>
        <taxon>Agaricomycotina</taxon>
        <taxon>Tremellomycetes</taxon>
        <taxon>Filobasidiales</taxon>
        <taxon>Filobasidiaceae</taxon>
        <taxon>Filobasidium</taxon>
    </lineage>
</organism>
<keyword evidence="2" id="KW-1185">Reference proteome</keyword>
<sequence length="160" mass="18076">MTTASSGPSLTAPTSTLTIREKLLFSQAVHKVGAGESRWTQVGDLLRECPVVDRPEDYWSDVACRGIYDALMEETGFDKLLVPAQQSQPHAEAHLYLAQHYYELRMQEIRAEIEEKEEKFRCVSHLFTDHDAVSRARKLTPIPSLLPSCSVYCDFLTSNT</sequence>
<reference evidence="1" key="1">
    <citation type="submission" date="2020-04" db="EMBL/GenBank/DDBJ databases">
        <title>Analysis of mating type loci in Filobasidium floriforme.</title>
        <authorList>
            <person name="Nowrousian M."/>
        </authorList>
    </citation>
    <scope>NUCLEOTIDE SEQUENCE</scope>
    <source>
        <strain evidence="1">CBS 6242</strain>
    </source>
</reference>
<protein>
    <submittedName>
        <fullName evidence="1">Uncharacterized protein</fullName>
    </submittedName>
</protein>
<evidence type="ECO:0000313" key="2">
    <source>
        <dbReference type="Proteomes" id="UP000812966"/>
    </source>
</evidence>
<gene>
    <name evidence="1" type="ORF">FFLO_00067</name>
</gene>
<dbReference type="AlphaFoldDB" id="A0A8K0JS71"/>
<proteinExistence type="predicted"/>
<dbReference type="Proteomes" id="UP000812966">
    <property type="component" value="Unassembled WGS sequence"/>
</dbReference>